<dbReference type="PROSITE" id="PS51257">
    <property type="entry name" value="PROKAR_LIPOPROTEIN"/>
    <property type="match status" value="1"/>
</dbReference>
<keyword evidence="1" id="KW-0472">Membrane</keyword>
<keyword evidence="1" id="KW-1133">Transmembrane helix</keyword>
<dbReference type="Proteomes" id="UP000321570">
    <property type="component" value="Unassembled WGS sequence"/>
</dbReference>
<dbReference type="AlphaFoldDB" id="A0A564XZK1"/>
<keyword evidence="1" id="KW-0812">Transmembrane</keyword>
<dbReference type="EMBL" id="CABIJS010000022">
    <property type="protein sequence ID" value="VUZ39958.1"/>
    <property type="molecule type" value="Genomic_DNA"/>
</dbReference>
<protein>
    <submittedName>
        <fullName evidence="2">Uncharacterized protein</fullName>
    </submittedName>
</protein>
<feature type="non-terminal residue" evidence="2">
    <location>
        <position position="66"/>
    </location>
</feature>
<feature type="transmembrane region" description="Helical" evidence="1">
    <location>
        <begin position="20"/>
        <end position="39"/>
    </location>
</feature>
<evidence type="ECO:0000313" key="3">
    <source>
        <dbReference type="Proteomes" id="UP000321570"/>
    </source>
</evidence>
<evidence type="ECO:0000256" key="1">
    <source>
        <dbReference type="SAM" id="Phobius"/>
    </source>
</evidence>
<proteinExistence type="predicted"/>
<sequence length="66" mass="7079">MGSNSKRCTGKTCCQFSTGVCFFLSCGVIISGSILVATYSESVQCYTDSSAFCDDSEEEQTYFVVG</sequence>
<reference evidence="2 3" key="1">
    <citation type="submission" date="2019-07" db="EMBL/GenBank/DDBJ databases">
        <authorList>
            <person name="Jastrzebski P J."/>
            <person name="Paukszto L."/>
            <person name="Jastrzebski P J."/>
        </authorList>
    </citation>
    <scope>NUCLEOTIDE SEQUENCE [LARGE SCALE GENOMIC DNA]</scope>
    <source>
        <strain evidence="2 3">WMS-il1</strain>
    </source>
</reference>
<organism evidence="2 3">
    <name type="scientific">Hymenolepis diminuta</name>
    <name type="common">Rat tapeworm</name>
    <dbReference type="NCBI Taxonomy" id="6216"/>
    <lineage>
        <taxon>Eukaryota</taxon>
        <taxon>Metazoa</taxon>
        <taxon>Spiralia</taxon>
        <taxon>Lophotrochozoa</taxon>
        <taxon>Platyhelminthes</taxon>
        <taxon>Cestoda</taxon>
        <taxon>Eucestoda</taxon>
        <taxon>Cyclophyllidea</taxon>
        <taxon>Hymenolepididae</taxon>
        <taxon>Hymenolepis</taxon>
    </lineage>
</organism>
<accession>A0A564XZK1</accession>
<keyword evidence="3" id="KW-1185">Reference proteome</keyword>
<name>A0A564XZK1_HYMDI</name>
<evidence type="ECO:0000313" key="2">
    <source>
        <dbReference type="EMBL" id="VUZ39958.1"/>
    </source>
</evidence>
<gene>
    <name evidence="2" type="ORF">WMSIL1_LOCUS1099</name>
</gene>